<dbReference type="SMART" id="SM00280">
    <property type="entry name" value="KAZAL"/>
    <property type="match status" value="1"/>
</dbReference>
<dbReference type="Proteomes" id="UP000324629">
    <property type="component" value="Unassembled WGS sequence"/>
</dbReference>
<dbReference type="Pfam" id="PF07648">
    <property type="entry name" value="Kazal_2"/>
    <property type="match status" value="1"/>
</dbReference>
<keyword evidence="2" id="KW-1015">Disulfide bond</keyword>
<dbReference type="GO" id="GO:0005615">
    <property type="term" value="C:extracellular space"/>
    <property type="evidence" value="ECO:0007669"/>
    <property type="project" value="TreeGrafter"/>
</dbReference>
<feature type="signal peptide" evidence="4">
    <location>
        <begin position="1"/>
        <end position="27"/>
    </location>
</feature>
<comment type="caution">
    <text evidence="6">The sequence shown here is derived from an EMBL/GenBank/DDBJ whole genome shotgun (WGS) entry which is preliminary data.</text>
</comment>
<evidence type="ECO:0000313" key="7">
    <source>
        <dbReference type="Proteomes" id="UP000324629"/>
    </source>
</evidence>
<dbReference type="FunFam" id="3.30.60.30:FF:000024">
    <property type="entry name" value="Transmembrane agrin"/>
    <property type="match status" value="1"/>
</dbReference>
<name>A0A5J4NIN8_9TREM</name>
<gene>
    <name evidence="6" type="ORF">DEA37_0013985</name>
</gene>
<dbReference type="PROSITE" id="PS51465">
    <property type="entry name" value="KAZAL_2"/>
    <property type="match status" value="1"/>
</dbReference>
<evidence type="ECO:0000256" key="4">
    <source>
        <dbReference type="SAM" id="SignalP"/>
    </source>
</evidence>
<evidence type="ECO:0000256" key="1">
    <source>
        <dbReference type="ARBA" id="ARBA00022729"/>
    </source>
</evidence>
<evidence type="ECO:0000256" key="3">
    <source>
        <dbReference type="ARBA" id="ARBA00023180"/>
    </source>
</evidence>
<dbReference type="GO" id="GO:0005509">
    <property type="term" value="F:calcium ion binding"/>
    <property type="evidence" value="ECO:0007669"/>
    <property type="project" value="TreeGrafter"/>
</dbReference>
<protein>
    <recommendedName>
        <fullName evidence="5">Kazal-like domain-containing protein</fullName>
    </recommendedName>
</protein>
<sequence>MPVESRSMFITFHLFSAVTLLSKTIQAGNCNSLNRQPRSEETKLVRDWTLDQPSASTDSDCFTYRFPQGIRNPCADYKCAFQAWCVPSQDFKRPTCVCYNTCYDVGDSTDKGPVCGSNGQEYASVCHLRREACTMMVDIEIKYRGKC</sequence>
<keyword evidence="3" id="KW-0325">Glycoprotein</keyword>
<dbReference type="CDD" id="cd00104">
    <property type="entry name" value="KAZAL_FS"/>
    <property type="match status" value="1"/>
</dbReference>
<feature type="chain" id="PRO_5023882665" description="Kazal-like domain-containing protein" evidence="4">
    <location>
        <begin position="28"/>
        <end position="147"/>
    </location>
</feature>
<proteinExistence type="predicted"/>
<keyword evidence="7" id="KW-1185">Reference proteome</keyword>
<dbReference type="GO" id="GO:0005518">
    <property type="term" value="F:collagen binding"/>
    <property type="evidence" value="ECO:0007669"/>
    <property type="project" value="TreeGrafter"/>
</dbReference>
<accession>A0A5J4NIN8</accession>
<evidence type="ECO:0000313" key="6">
    <source>
        <dbReference type="EMBL" id="KAA3675179.1"/>
    </source>
</evidence>
<dbReference type="InterPro" id="IPR036058">
    <property type="entry name" value="Kazal_dom_sf"/>
</dbReference>
<evidence type="ECO:0000256" key="2">
    <source>
        <dbReference type="ARBA" id="ARBA00023157"/>
    </source>
</evidence>
<feature type="non-terminal residue" evidence="6">
    <location>
        <position position="147"/>
    </location>
</feature>
<evidence type="ECO:0000259" key="5">
    <source>
        <dbReference type="PROSITE" id="PS51465"/>
    </source>
</evidence>
<dbReference type="InterPro" id="IPR002350">
    <property type="entry name" value="Kazal_dom"/>
</dbReference>
<dbReference type="Gene3D" id="3.30.60.30">
    <property type="match status" value="1"/>
</dbReference>
<organism evidence="6 7">
    <name type="scientific">Paragonimus westermani</name>
    <dbReference type="NCBI Taxonomy" id="34504"/>
    <lineage>
        <taxon>Eukaryota</taxon>
        <taxon>Metazoa</taxon>
        <taxon>Spiralia</taxon>
        <taxon>Lophotrochozoa</taxon>
        <taxon>Platyhelminthes</taxon>
        <taxon>Trematoda</taxon>
        <taxon>Digenea</taxon>
        <taxon>Plagiorchiida</taxon>
        <taxon>Troglotremata</taxon>
        <taxon>Troglotrematidae</taxon>
        <taxon>Paragonimus</taxon>
    </lineage>
</organism>
<dbReference type="SUPFAM" id="SSF100895">
    <property type="entry name" value="Kazal-type serine protease inhibitors"/>
    <property type="match status" value="1"/>
</dbReference>
<feature type="domain" description="Kazal-like" evidence="5">
    <location>
        <begin position="90"/>
        <end position="147"/>
    </location>
</feature>
<reference evidence="6 7" key="1">
    <citation type="journal article" date="2019" name="Gigascience">
        <title>Whole-genome sequence of the oriental lung fluke Paragonimus westermani.</title>
        <authorList>
            <person name="Oey H."/>
            <person name="Zakrzewski M."/>
            <person name="Narain K."/>
            <person name="Devi K.R."/>
            <person name="Agatsuma T."/>
            <person name="Nawaratna S."/>
            <person name="Gobert G.N."/>
            <person name="Jones M.K."/>
            <person name="Ragan M.A."/>
            <person name="McManus D.P."/>
            <person name="Krause L."/>
        </authorList>
    </citation>
    <scope>NUCLEOTIDE SEQUENCE [LARGE SCALE GENOMIC DNA]</scope>
    <source>
        <strain evidence="6 7">IND2009</strain>
    </source>
</reference>
<dbReference type="EMBL" id="QNGE01002678">
    <property type="protein sequence ID" value="KAA3675179.1"/>
    <property type="molecule type" value="Genomic_DNA"/>
</dbReference>
<dbReference type="GO" id="GO:0050840">
    <property type="term" value="F:extracellular matrix binding"/>
    <property type="evidence" value="ECO:0007669"/>
    <property type="project" value="TreeGrafter"/>
</dbReference>
<dbReference type="PANTHER" id="PTHR13866:SF14">
    <property type="entry name" value="BM-40"/>
    <property type="match status" value="1"/>
</dbReference>
<keyword evidence="1 4" id="KW-0732">Signal</keyword>
<dbReference type="AlphaFoldDB" id="A0A5J4NIN8"/>
<dbReference type="PANTHER" id="PTHR13866">
    <property type="entry name" value="SPARC OSTEONECTIN"/>
    <property type="match status" value="1"/>
</dbReference>